<evidence type="ECO:0000259" key="12">
    <source>
        <dbReference type="PROSITE" id="PS50141"/>
    </source>
</evidence>
<evidence type="ECO:0000313" key="13">
    <source>
        <dbReference type="EMBL" id="CCC52012.1"/>
    </source>
</evidence>
<evidence type="ECO:0000256" key="9">
    <source>
        <dbReference type="ARBA" id="ARBA00040502"/>
    </source>
</evidence>
<evidence type="ECO:0000256" key="2">
    <source>
        <dbReference type="ARBA" id="ARBA00022723"/>
    </source>
</evidence>
<evidence type="ECO:0000256" key="6">
    <source>
        <dbReference type="ARBA" id="ARBA00037784"/>
    </source>
</evidence>
<dbReference type="PANTHER" id="PTHR46516:SF1">
    <property type="entry name" value="TRNA-SPECIFIC ADENOSINE DEAMINASE 1"/>
    <property type="match status" value="1"/>
</dbReference>
<dbReference type="PANTHER" id="PTHR46516">
    <property type="entry name" value="TRNA-SPECIFIC ADENOSINE DEAMINASE 1"/>
    <property type="match status" value="1"/>
</dbReference>
<comment type="similarity">
    <text evidence="7">Belongs to the ADAT1 family.</text>
</comment>
<feature type="domain" description="A to I editase" evidence="12">
    <location>
        <begin position="71"/>
        <end position="336"/>
    </location>
</feature>
<dbReference type="SMART" id="SM00552">
    <property type="entry name" value="ADEAMc"/>
    <property type="match status" value="1"/>
</dbReference>
<evidence type="ECO:0000256" key="11">
    <source>
        <dbReference type="ARBA" id="ARBA00047635"/>
    </source>
</evidence>
<gene>
    <name evidence="13" type="ORF">TVY486_1010550</name>
</gene>
<keyword evidence="2" id="KW-0479">Metal-binding</keyword>
<accession>G0U804</accession>
<evidence type="ECO:0000256" key="1">
    <source>
        <dbReference type="ARBA" id="ARBA00022694"/>
    </source>
</evidence>
<organism evidence="13">
    <name type="scientific">Trypanosoma vivax (strain Y486)</name>
    <dbReference type="NCBI Taxonomy" id="1055687"/>
    <lineage>
        <taxon>Eukaryota</taxon>
        <taxon>Discoba</taxon>
        <taxon>Euglenozoa</taxon>
        <taxon>Kinetoplastea</taxon>
        <taxon>Metakinetoplastina</taxon>
        <taxon>Trypanosomatida</taxon>
        <taxon>Trypanosomatidae</taxon>
        <taxon>Trypanosoma</taxon>
        <taxon>Duttonella</taxon>
    </lineage>
</organism>
<evidence type="ECO:0000256" key="10">
    <source>
        <dbReference type="ARBA" id="ARBA00041760"/>
    </source>
</evidence>
<comment type="catalytic activity">
    <reaction evidence="11">
        <text>adenosine(37) in tRNA(Ala) + H2O + H(+) = inosine(37) in tRNA(Ala) + NH4(+)</text>
        <dbReference type="Rhea" id="RHEA:50968"/>
        <dbReference type="Rhea" id="RHEA-COMP:12855"/>
        <dbReference type="Rhea" id="RHEA-COMP:12856"/>
        <dbReference type="ChEBI" id="CHEBI:15377"/>
        <dbReference type="ChEBI" id="CHEBI:15378"/>
        <dbReference type="ChEBI" id="CHEBI:28938"/>
        <dbReference type="ChEBI" id="CHEBI:74411"/>
        <dbReference type="ChEBI" id="CHEBI:82852"/>
        <dbReference type="EC" id="3.5.4.34"/>
    </reaction>
</comment>
<reference evidence="13" key="1">
    <citation type="journal article" date="2012" name="Proc. Natl. Acad. Sci. U.S.A.">
        <title>Antigenic diversity is generated by distinct evolutionary mechanisms in African trypanosome species.</title>
        <authorList>
            <person name="Jackson A.P."/>
            <person name="Berry A."/>
            <person name="Aslett M."/>
            <person name="Allison H.C."/>
            <person name="Burton P."/>
            <person name="Vavrova-Anderson J."/>
            <person name="Brown R."/>
            <person name="Browne H."/>
            <person name="Corton N."/>
            <person name="Hauser H."/>
            <person name="Gamble J."/>
            <person name="Gilderthorp R."/>
            <person name="Marcello L."/>
            <person name="McQuillan J."/>
            <person name="Otto T.D."/>
            <person name="Quail M.A."/>
            <person name="Sanders M.J."/>
            <person name="van Tonder A."/>
            <person name="Ginger M.L."/>
            <person name="Field M.C."/>
            <person name="Barry J.D."/>
            <person name="Hertz-Fowler C."/>
            <person name="Berriman M."/>
        </authorList>
    </citation>
    <scope>NUCLEOTIDE SEQUENCE</scope>
    <source>
        <strain evidence="13">Y486</strain>
    </source>
</reference>
<dbReference type="GO" id="GO:0008033">
    <property type="term" value="P:tRNA processing"/>
    <property type="evidence" value="ECO:0007669"/>
    <property type="project" value="UniProtKB-KW"/>
</dbReference>
<comment type="cofactor">
    <cofactor evidence="5">
        <name>1D-myo-inositol hexakisphosphate</name>
        <dbReference type="ChEBI" id="CHEBI:58130"/>
    </cofactor>
</comment>
<protein>
    <recommendedName>
        <fullName evidence="9">tRNA-specific adenosine deaminase 1</fullName>
        <ecNumber evidence="8">3.5.4.34</ecNumber>
    </recommendedName>
    <alternativeName>
        <fullName evidence="10">tRNA-specific adenosine-37 deaminase</fullName>
    </alternativeName>
</protein>
<keyword evidence="3" id="KW-0378">Hydrolase</keyword>
<keyword evidence="4" id="KW-0862">Zinc</keyword>
<dbReference type="VEuPathDB" id="TriTrypDB:TvY486_1010550"/>
<dbReference type="Pfam" id="PF02137">
    <property type="entry name" value="A_deamin"/>
    <property type="match status" value="1"/>
</dbReference>
<evidence type="ECO:0000256" key="5">
    <source>
        <dbReference type="ARBA" id="ARBA00037026"/>
    </source>
</evidence>
<dbReference type="EMBL" id="HE573026">
    <property type="protein sequence ID" value="CCC52012.1"/>
    <property type="molecule type" value="Genomic_DNA"/>
</dbReference>
<dbReference type="InterPro" id="IPR002466">
    <property type="entry name" value="A_deamin"/>
</dbReference>
<comment type="function">
    <text evidence="6">Specifically deaminates adenosine-37 to inosine in tRNA-Ala.</text>
</comment>
<dbReference type="GO" id="GO:0043829">
    <property type="term" value="F:tRNA-specific adenosine-37 deaminase activity"/>
    <property type="evidence" value="ECO:0007669"/>
    <property type="project" value="UniProtKB-EC"/>
</dbReference>
<dbReference type="GO" id="GO:0046872">
    <property type="term" value="F:metal ion binding"/>
    <property type="evidence" value="ECO:0007669"/>
    <property type="project" value="UniProtKB-KW"/>
</dbReference>
<evidence type="ECO:0000256" key="7">
    <source>
        <dbReference type="ARBA" id="ARBA00038326"/>
    </source>
</evidence>
<dbReference type="AlphaFoldDB" id="G0U804"/>
<sequence length="616" mass="68339">MMHLLHTNSLLADTPLEAFAAALRRLRGRDDWGRVAACAVAGEMSVVAGFVLQLPTLHSASCDSGGFVCVSLGSGTRCVGYEKPGLDGDVGLLVRDGHAEVMARRGFVAFLLDAANYLASDEAREHPFVQCCRYSEPESQGEVHTGAQWNSFCLRPGVVVHLVCTEYPCGAMSAHRSGAHVLLSTPSGRALPSEAWQEQTFSREGAYPPFEINRNEAKNSAADTTREVNFATCYGHKVAAHRIHPADVLPLVGRVKPGKGTQNLCMSCSDKLLRWHCLGVQGRRRSQLFPKRIHVSVVWLPHVAGEPGASALALSPLVLAERALNDRRCYFFTNSPMPKCLRAGGYVKGEDDCQLPPSVCVRGFSSSLLSLSLDIFEGGGSESGEACKKYKKGDLSWSRSAWLTVVRGDASGIPCTWSMKRRREGIACMEAPFYLSWNNDASLILNTKAGIPRGVTRQHVSREVRRLINMRSNGSLLDAPLRVNVLDSLNPVISHFPLSRLWMVWQQRRVLRALSRRNSLVSNITRNSLDSTCSTERETFLPDRTFLRPVWLIDVMKSEEKVCFHTGGTVHYWLQEFEQYRKNASSRLKQDMIIQSLPLLWVEKYGDHLISDEVLS</sequence>
<keyword evidence="1" id="KW-0819">tRNA processing</keyword>
<evidence type="ECO:0000256" key="8">
    <source>
        <dbReference type="ARBA" id="ARBA00038940"/>
    </source>
</evidence>
<dbReference type="GO" id="GO:0003723">
    <property type="term" value="F:RNA binding"/>
    <property type="evidence" value="ECO:0007669"/>
    <property type="project" value="InterPro"/>
</dbReference>
<dbReference type="EC" id="3.5.4.34" evidence="8"/>
<name>G0U804_TRYVY</name>
<evidence type="ECO:0000256" key="3">
    <source>
        <dbReference type="ARBA" id="ARBA00022801"/>
    </source>
</evidence>
<evidence type="ECO:0000256" key="4">
    <source>
        <dbReference type="ARBA" id="ARBA00022833"/>
    </source>
</evidence>
<proteinExistence type="inferred from homology"/>
<dbReference type="PROSITE" id="PS50141">
    <property type="entry name" value="A_DEAMIN_EDITASE"/>
    <property type="match status" value="1"/>
</dbReference>